<keyword evidence="2" id="KW-1185">Reference proteome</keyword>
<proteinExistence type="predicted"/>
<sequence>MAITKEDLRRLLAADDDATLVLVEGRAEIVSGPSAAGLEVISRADLRARMGDAEPSDAELADQAAALQTAVSELGG</sequence>
<reference evidence="1" key="1">
    <citation type="submission" date="2014-03" db="EMBL/GenBank/DDBJ databases">
        <title>Draft Genome Sequence of Mycobacterium cosmeticum DSM 44829.</title>
        <authorList>
            <person name="Croce O."/>
            <person name="Robert C."/>
            <person name="Raoult D."/>
            <person name="Drancourt M."/>
        </authorList>
    </citation>
    <scope>NUCLEOTIDE SEQUENCE [LARGE SCALE GENOMIC DNA]</scope>
    <source>
        <strain evidence="1">DSM 44829</strain>
    </source>
</reference>
<gene>
    <name evidence="1" type="ORF">BN977_05250</name>
</gene>
<dbReference type="Proteomes" id="UP000028870">
    <property type="component" value="Unassembled WGS sequence"/>
</dbReference>
<name>W9B5W1_MYCCO</name>
<evidence type="ECO:0000313" key="1">
    <source>
        <dbReference type="EMBL" id="CDO10417.1"/>
    </source>
</evidence>
<evidence type="ECO:0000313" key="2">
    <source>
        <dbReference type="Proteomes" id="UP000028870"/>
    </source>
</evidence>
<organism evidence="1 2">
    <name type="scientific">Mycolicibacterium cosmeticum</name>
    <dbReference type="NCBI Taxonomy" id="258533"/>
    <lineage>
        <taxon>Bacteria</taxon>
        <taxon>Bacillati</taxon>
        <taxon>Actinomycetota</taxon>
        <taxon>Actinomycetes</taxon>
        <taxon>Mycobacteriales</taxon>
        <taxon>Mycobacteriaceae</taxon>
        <taxon>Mycolicibacterium</taxon>
    </lineage>
</organism>
<dbReference type="AlphaFoldDB" id="W9B5W1"/>
<accession>W9B5W1</accession>
<comment type="caution">
    <text evidence="1">The sequence shown here is derived from an EMBL/GenBank/DDBJ whole genome shotgun (WGS) entry which is preliminary data.</text>
</comment>
<protein>
    <submittedName>
        <fullName evidence="1">FAD-dependent pyridine nucleotide-disulfide oxidoreductase</fullName>
    </submittedName>
</protein>
<reference evidence="1" key="2">
    <citation type="submission" date="2014-03" db="EMBL/GenBank/DDBJ databases">
        <authorList>
            <person name="Urmite Genomes"/>
        </authorList>
    </citation>
    <scope>NUCLEOTIDE SEQUENCE</scope>
    <source>
        <strain evidence="1">DSM 44829</strain>
    </source>
</reference>
<dbReference type="STRING" id="258533.BN977_05250"/>
<dbReference type="EMBL" id="CCBB010000003">
    <property type="protein sequence ID" value="CDO10417.1"/>
    <property type="molecule type" value="Genomic_DNA"/>
</dbReference>
<dbReference type="RefSeq" id="WP_036402563.1">
    <property type="nucleotide sequence ID" value="NZ_CCBB010000003.1"/>
</dbReference>